<organism evidence="2 3">
    <name type="scientific">Pyrus ussuriensis x Pyrus communis</name>
    <dbReference type="NCBI Taxonomy" id="2448454"/>
    <lineage>
        <taxon>Eukaryota</taxon>
        <taxon>Viridiplantae</taxon>
        <taxon>Streptophyta</taxon>
        <taxon>Embryophyta</taxon>
        <taxon>Tracheophyta</taxon>
        <taxon>Spermatophyta</taxon>
        <taxon>Magnoliopsida</taxon>
        <taxon>eudicotyledons</taxon>
        <taxon>Gunneridae</taxon>
        <taxon>Pentapetalae</taxon>
        <taxon>rosids</taxon>
        <taxon>fabids</taxon>
        <taxon>Rosales</taxon>
        <taxon>Rosaceae</taxon>
        <taxon>Amygdaloideae</taxon>
        <taxon>Maleae</taxon>
        <taxon>Pyrus</taxon>
    </lineage>
</organism>
<protein>
    <submittedName>
        <fullName evidence="2">Uncharacterized protein</fullName>
    </submittedName>
</protein>
<dbReference type="Proteomes" id="UP000327157">
    <property type="component" value="Chromosome 6"/>
</dbReference>
<feature type="compositionally biased region" description="Acidic residues" evidence="1">
    <location>
        <begin position="14"/>
        <end position="26"/>
    </location>
</feature>
<evidence type="ECO:0000313" key="2">
    <source>
        <dbReference type="EMBL" id="KAB2632036.1"/>
    </source>
</evidence>
<reference evidence="3" key="2">
    <citation type="submission" date="2019-10" db="EMBL/GenBank/DDBJ databases">
        <title>A de novo genome assembly of a pear dwarfing rootstock.</title>
        <authorList>
            <person name="Wang F."/>
            <person name="Wang J."/>
            <person name="Li S."/>
            <person name="Zhang Y."/>
            <person name="Fang M."/>
            <person name="Ma L."/>
            <person name="Zhao Y."/>
            <person name="Jiang S."/>
        </authorList>
    </citation>
    <scope>NUCLEOTIDE SEQUENCE [LARGE SCALE GENOMIC DNA]</scope>
</reference>
<sequence>MGDLGGISASGSGGEDDDISIDDGGDEQISVSGNGGEDDEISCDDGGDEQSVGEEDVLEPPPSTGGGGDDKISSDDGGDEQISVSSNGGGDNKISSDDGRMNKLLMKMYRSRLLLQDGCGDLHEVELLDGPLVRQSC</sequence>
<dbReference type="AlphaFoldDB" id="A0A5N5HVR8"/>
<proteinExistence type="predicted"/>
<reference evidence="2 3" key="1">
    <citation type="submission" date="2019-09" db="EMBL/GenBank/DDBJ databases">
        <authorList>
            <person name="Ou C."/>
        </authorList>
    </citation>
    <scope>NUCLEOTIDE SEQUENCE [LARGE SCALE GENOMIC DNA]</scope>
    <source>
        <strain evidence="2">S2</strain>
        <tissue evidence="2">Leaf</tissue>
    </source>
</reference>
<name>A0A5N5HVR8_9ROSA</name>
<comment type="caution">
    <text evidence="2">The sequence shown here is derived from an EMBL/GenBank/DDBJ whole genome shotgun (WGS) entry which is preliminary data.</text>
</comment>
<accession>A0A5N5HVR8</accession>
<evidence type="ECO:0000256" key="1">
    <source>
        <dbReference type="SAM" id="MobiDB-lite"/>
    </source>
</evidence>
<feature type="compositionally biased region" description="Low complexity" evidence="1">
    <location>
        <begin position="1"/>
        <end position="10"/>
    </location>
</feature>
<feature type="region of interest" description="Disordered" evidence="1">
    <location>
        <begin position="1"/>
        <end position="98"/>
    </location>
</feature>
<reference evidence="2 3" key="3">
    <citation type="submission" date="2019-11" db="EMBL/GenBank/DDBJ databases">
        <title>A de novo genome assembly of a pear dwarfing rootstock.</title>
        <authorList>
            <person name="Wang F."/>
            <person name="Wang J."/>
            <person name="Li S."/>
            <person name="Zhang Y."/>
            <person name="Fang M."/>
            <person name="Ma L."/>
            <person name="Zhao Y."/>
            <person name="Jiang S."/>
        </authorList>
    </citation>
    <scope>NUCLEOTIDE SEQUENCE [LARGE SCALE GENOMIC DNA]</scope>
    <source>
        <strain evidence="2">S2</strain>
        <tissue evidence="2">Leaf</tissue>
    </source>
</reference>
<keyword evidence="3" id="KW-1185">Reference proteome</keyword>
<evidence type="ECO:0000313" key="3">
    <source>
        <dbReference type="Proteomes" id="UP000327157"/>
    </source>
</evidence>
<feature type="compositionally biased region" description="Acidic residues" evidence="1">
    <location>
        <begin position="36"/>
        <end position="58"/>
    </location>
</feature>
<gene>
    <name evidence="2" type="ORF">D8674_028283</name>
</gene>
<dbReference type="EMBL" id="SMOL01000120">
    <property type="protein sequence ID" value="KAB2632036.1"/>
    <property type="molecule type" value="Genomic_DNA"/>
</dbReference>